<organism evidence="19">
    <name type="scientific">Acidithiobacillus ferrivorans</name>
    <dbReference type="NCBI Taxonomy" id="160808"/>
    <lineage>
        <taxon>Bacteria</taxon>
        <taxon>Pseudomonadati</taxon>
        <taxon>Pseudomonadota</taxon>
        <taxon>Acidithiobacillia</taxon>
        <taxon>Acidithiobacillales</taxon>
        <taxon>Acidithiobacillaceae</taxon>
        <taxon>Acidithiobacillus</taxon>
    </lineage>
</organism>
<dbReference type="CDD" id="cd03586">
    <property type="entry name" value="PolY_Pol_IV_kappa"/>
    <property type="match status" value="1"/>
</dbReference>
<evidence type="ECO:0000256" key="11">
    <source>
        <dbReference type="ARBA" id="ARBA00022842"/>
    </source>
</evidence>
<comment type="catalytic activity">
    <reaction evidence="15 16">
        <text>DNA(n) + a 2'-deoxyribonucleoside 5'-triphosphate = DNA(n+1) + diphosphate</text>
        <dbReference type="Rhea" id="RHEA:22508"/>
        <dbReference type="Rhea" id="RHEA-COMP:17339"/>
        <dbReference type="Rhea" id="RHEA-COMP:17340"/>
        <dbReference type="ChEBI" id="CHEBI:33019"/>
        <dbReference type="ChEBI" id="CHEBI:61560"/>
        <dbReference type="ChEBI" id="CHEBI:173112"/>
        <dbReference type="EC" id="2.7.7.7"/>
    </reaction>
</comment>
<proteinExistence type="inferred from homology"/>
<dbReference type="Gene3D" id="3.30.70.270">
    <property type="match status" value="1"/>
</dbReference>
<feature type="active site" evidence="16">
    <location>
        <position position="171"/>
    </location>
</feature>
<dbReference type="HAMAP" id="MF_01113">
    <property type="entry name" value="DNApol_IV"/>
    <property type="match status" value="1"/>
</dbReference>
<evidence type="ECO:0000313" key="20">
    <source>
        <dbReference type="EMBL" id="SMH65714.1"/>
    </source>
</evidence>
<keyword evidence="6 16" id="KW-0808">Transferase</keyword>
<reference evidence="20 21" key="3">
    <citation type="submission" date="2017-03" db="EMBL/GenBank/DDBJ databases">
        <authorList>
            <person name="Regsiter A."/>
            <person name="William W."/>
        </authorList>
    </citation>
    <scope>NUCLEOTIDE SEQUENCE [LARGE SCALE GENOMIC DNA]</scope>
    <source>
        <strain evidence="20">PRJEB5721</strain>
    </source>
</reference>
<keyword evidence="8 16" id="KW-0235">DNA replication</keyword>
<dbReference type="InterPro" id="IPR050116">
    <property type="entry name" value="DNA_polymerase-Y"/>
</dbReference>
<dbReference type="Gene3D" id="1.10.150.20">
    <property type="entry name" value="5' to 3' exonuclease, C-terminal subdomain"/>
    <property type="match status" value="1"/>
</dbReference>
<reference evidence="19" key="1">
    <citation type="submission" date="2014-03" db="EMBL/GenBank/DDBJ databases">
        <authorList>
            <person name="Genoscope - CEA"/>
        </authorList>
    </citation>
    <scope>NUCLEOTIDE SEQUENCE [LARGE SCALE GENOMIC DNA]</scope>
    <source>
        <strain evidence="19">CF27</strain>
    </source>
</reference>
<dbReference type="EMBL" id="LT841305">
    <property type="protein sequence ID" value="SMH65714.1"/>
    <property type="molecule type" value="Genomic_DNA"/>
</dbReference>
<dbReference type="InterPro" id="IPR043502">
    <property type="entry name" value="DNA/RNA_pol_sf"/>
</dbReference>
<dbReference type="InterPro" id="IPR017961">
    <property type="entry name" value="DNA_pol_Y-fam_little_finger"/>
</dbReference>
<evidence type="ECO:0000256" key="5">
    <source>
        <dbReference type="ARBA" id="ARBA00022490"/>
    </source>
</evidence>
<keyword evidence="5 16" id="KW-0963">Cytoplasm</keyword>
<dbReference type="InterPro" id="IPR053848">
    <property type="entry name" value="IMS_HHH_1"/>
</dbReference>
<dbReference type="GO" id="GO:0003887">
    <property type="term" value="F:DNA-directed DNA polymerase activity"/>
    <property type="evidence" value="ECO:0007669"/>
    <property type="project" value="UniProtKB-UniRule"/>
</dbReference>
<comment type="subcellular location">
    <subcellularLocation>
        <location evidence="1 16">Cytoplasm</location>
    </subcellularLocation>
</comment>
<evidence type="ECO:0000313" key="21">
    <source>
        <dbReference type="Proteomes" id="UP000193925"/>
    </source>
</evidence>
<feature type="region of interest" description="Disordered" evidence="17">
    <location>
        <begin position="19"/>
        <end position="64"/>
    </location>
</feature>
<dbReference type="SUPFAM" id="SSF100879">
    <property type="entry name" value="Lesion bypass DNA polymerase (Y-family), little finger domain"/>
    <property type="match status" value="1"/>
</dbReference>
<dbReference type="GO" id="GO:0009432">
    <property type="term" value="P:SOS response"/>
    <property type="evidence" value="ECO:0007669"/>
    <property type="project" value="TreeGrafter"/>
</dbReference>
<dbReference type="PANTHER" id="PTHR11076">
    <property type="entry name" value="DNA REPAIR POLYMERASE UMUC / TRANSFERASE FAMILY MEMBER"/>
    <property type="match status" value="1"/>
</dbReference>
<dbReference type="Pfam" id="PF11799">
    <property type="entry name" value="IMS_C"/>
    <property type="match status" value="1"/>
</dbReference>
<evidence type="ECO:0000256" key="8">
    <source>
        <dbReference type="ARBA" id="ARBA00022705"/>
    </source>
</evidence>
<dbReference type="FunFam" id="3.40.1170.60:FF:000001">
    <property type="entry name" value="DNA polymerase IV"/>
    <property type="match status" value="1"/>
</dbReference>
<name>A0A060UMV3_9PROT</name>
<dbReference type="PANTHER" id="PTHR11076:SF33">
    <property type="entry name" value="DNA POLYMERASE KAPPA"/>
    <property type="match status" value="1"/>
</dbReference>
<comment type="subunit">
    <text evidence="3 16">Monomer.</text>
</comment>
<comment type="similarity">
    <text evidence="2 16">Belongs to the DNA polymerase type-Y family.</text>
</comment>
<evidence type="ECO:0000256" key="16">
    <source>
        <dbReference type="HAMAP-Rule" id="MF_01113"/>
    </source>
</evidence>
<dbReference type="GO" id="GO:0000287">
    <property type="term" value="F:magnesium ion binding"/>
    <property type="evidence" value="ECO:0007669"/>
    <property type="project" value="UniProtKB-UniRule"/>
</dbReference>
<keyword evidence="11 16" id="KW-0460">Magnesium</keyword>
<accession>A0A060UMV3</accession>
<dbReference type="GO" id="GO:0006261">
    <property type="term" value="P:DNA-templated DNA replication"/>
    <property type="evidence" value="ECO:0007669"/>
    <property type="project" value="UniProtKB-UniRule"/>
</dbReference>
<dbReference type="InterPro" id="IPR036775">
    <property type="entry name" value="DNA_pol_Y-fam_lit_finger_sf"/>
</dbReference>
<evidence type="ECO:0000256" key="9">
    <source>
        <dbReference type="ARBA" id="ARBA00022723"/>
    </source>
</evidence>
<dbReference type="GO" id="GO:0042276">
    <property type="term" value="P:error-prone translesion synthesis"/>
    <property type="evidence" value="ECO:0007669"/>
    <property type="project" value="TreeGrafter"/>
</dbReference>
<evidence type="ECO:0000256" key="3">
    <source>
        <dbReference type="ARBA" id="ARBA00011245"/>
    </source>
</evidence>
<feature type="binding site" evidence="16">
    <location>
        <position position="170"/>
    </location>
    <ligand>
        <name>Mg(2+)</name>
        <dbReference type="ChEBI" id="CHEBI:18420"/>
    </ligand>
</feature>
<keyword evidence="12 16" id="KW-0239">DNA-directed DNA polymerase</keyword>
<protein>
    <recommendedName>
        <fullName evidence="16">DNA polymerase IV</fullName>
        <shortName evidence="16">Pol IV</shortName>
        <ecNumber evidence="16">2.7.7.7</ecNumber>
    </recommendedName>
</protein>
<dbReference type="InterPro" id="IPR022880">
    <property type="entry name" value="DNApol_IV"/>
</dbReference>
<evidence type="ECO:0000313" key="19">
    <source>
        <dbReference type="EMBL" id="CDQ09957.1"/>
    </source>
</evidence>
<keyword evidence="13 16" id="KW-0238">DNA-binding</keyword>
<evidence type="ECO:0000256" key="4">
    <source>
        <dbReference type="ARBA" id="ARBA00022457"/>
    </source>
</evidence>
<comment type="cofactor">
    <cofactor evidence="16">
        <name>Mg(2+)</name>
        <dbReference type="ChEBI" id="CHEBI:18420"/>
    </cofactor>
    <text evidence="16">Binds 2 magnesium ions per subunit.</text>
</comment>
<dbReference type="Pfam" id="PF00817">
    <property type="entry name" value="IMS"/>
    <property type="match status" value="1"/>
</dbReference>
<comment type="function">
    <text evidence="16">Poorly processive, error-prone DNA polymerase involved in untargeted mutagenesis. Copies undamaged DNA at stalled replication forks, which arise in vivo from mismatched or misaligned primer ends. These misaligned primers can be extended by PolIV. Exhibits no 3'-5' exonuclease (proofreading) activity. May be involved in translesional synthesis, in conjunction with the beta clamp from PolIII.</text>
</comment>
<gene>
    <name evidence="16 19" type="primary">dinB</name>
    <name evidence="20" type="ORF">AFERRI_20498</name>
    <name evidence="19" type="ORF">AFERRI_370061</name>
</gene>
<dbReference type="SUPFAM" id="SSF56672">
    <property type="entry name" value="DNA/RNA polymerases"/>
    <property type="match status" value="1"/>
</dbReference>
<dbReference type="NCBIfam" id="NF002677">
    <property type="entry name" value="PRK02406.1"/>
    <property type="match status" value="1"/>
</dbReference>
<dbReference type="Gene3D" id="3.40.1170.60">
    <property type="match status" value="1"/>
</dbReference>
<keyword evidence="7 16" id="KW-0548">Nucleotidyltransferase</keyword>
<dbReference type="InterPro" id="IPR043128">
    <property type="entry name" value="Rev_trsase/Diguanyl_cyclase"/>
</dbReference>
<evidence type="ECO:0000256" key="12">
    <source>
        <dbReference type="ARBA" id="ARBA00022932"/>
    </source>
</evidence>
<dbReference type="FunFam" id="3.30.1490.100:FF:000004">
    <property type="entry name" value="DNA polymerase IV"/>
    <property type="match status" value="1"/>
</dbReference>
<evidence type="ECO:0000256" key="14">
    <source>
        <dbReference type="ARBA" id="ARBA00023204"/>
    </source>
</evidence>
<evidence type="ECO:0000259" key="18">
    <source>
        <dbReference type="PROSITE" id="PS50173"/>
    </source>
</evidence>
<feature type="domain" description="UmuC" evidence="18">
    <location>
        <begin position="71"/>
        <end position="252"/>
    </location>
</feature>
<dbReference type="Proteomes" id="UP000193925">
    <property type="component" value="Chromosome AFERRI"/>
</dbReference>
<evidence type="ECO:0000256" key="2">
    <source>
        <dbReference type="ARBA" id="ARBA00010945"/>
    </source>
</evidence>
<keyword evidence="14 16" id="KW-0234">DNA repair</keyword>
<keyword evidence="21" id="KW-1185">Reference proteome</keyword>
<dbReference type="Gene3D" id="3.30.1490.100">
    <property type="entry name" value="DNA polymerase, Y-family, little finger domain"/>
    <property type="match status" value="1"/>
</dbReference>
<dbReference type="EC" id="2.7.7.7" evidence="16"/>
<dbReference type="PROSITE" id="PS50173">
    <property type="entry name" value="UMUC"/>
    <property type="match status" value="1"/>
</dbReference>
<keyword evidence="4 16" id="KW-0515">Mutator protein</keyword>
<keyword evidence="10 16" id="KW-0227">DNA damage</keyword>
<keyword evidence="9 16" id="KW-0479">Metal-binding</keyword>
<evidence type="ECO:0000256" key="7">
    <source>
        <dbReference type="ARBA" id="ARBA00022695"/>
    </source>
</evidence>
<dbReference type="GO" id="GO:0005829">
    <property type="term" value="C:cytosol"/>
    <property type="evidence" value="ECO:0007669"/>
    <property type="project" value="TreeGrafter"/>
</dbReference>
<feature type="site" description="Substrate discrimination" evidence="16">
    <location>
        <position position="80"/>
    </location>
</feature>
<feature type="compositionally biased region" description="Polar residues" evidence="17">
    <location>
        <begin position="42"/>
        <end position="57"/>
    </location>
</feature>
<evidence type="ECO:0000256" key="13">
    <source>
        <dbReference type="ARBA" id="ARBA00023125"/>
    </source>
</evidence>
<dbReference type="GO" id="GO:0006281">
    <property type="term" value="P:DNA repair"/>
    <property type="evidence" value="ECO:0007669"/>
    <property type="project" value="UniProtKB-UniRule"/>
</dbReference>
<evidence type="ECO:0000256" key="6">
    <source>
        <dbReference type="ARBA" id="ARBA00022679"/>
    </source>
</evidence>
<sequence length="434" mass="46787">MDGDLALCAGRQAEFRQVGRARRDGTPYSTPSSHVLSGDLEGSTSCQDLSGQGSTRLPDQRSEKASDVRKIIHVDMDAFFAAVEQRDHPELRGQPVIVGGDPGGRGVVATCSYEARRFGIHSAMTAARARSLCPQAIFLRPRMEAYREVSRQVMGILRCYTPLVEPLSLDEAFLDVTAATADGVLAVQIAREIRARIERETGLTASAGVSYNKLLAKLASDWRKPNGLFVVPPERGLAFLAPLSVGKLHGVGPATVKKLLSMEIHTVLDLRNASREALIAQFGKAGLWFYEIARGIDLRPVQPSHQRKSVGTERTFPKNLADPQVMLATLQQMAGQVAARLQVLGLAGRTVSIKARFPDFATITRAHTDAQTIWRTEAISACLPGLLAKAIPAGLPVHASVRLLGVAVSGLVNVEAVPPDTGQMNLLEDAVDLR</sequence>
<evidence type="ECO:0000256" key="10">
    <source>
        <dbReference type="ARBA" id="ARBA00022763"/>
    </source>
</evidence>
<evidence type="ECO:0000256" key="15">
    <source>
        <dbReference type="ARBA" id="ARBA00049244"/>
    </source>
</evidence>
<dbReference type="InterPro" id="IPR001126">
    <property type="entry name" value="UmuC"/>
</dbReference>
<dbReference type="AlphaFoldDB" id="A0A060UMV3"/>
<dbReference type="GO" id="GO:0003684">
    <property type="term" value="F:damaged DNA binding"/>
    <property type="evidence" value="ECO:0007669"/>
    <property type="project" value="InterPro"/>
</dbReference>
<evidence type="ECO:0000256" key="17">
    <source>
        <dbReference type="SAM" id="MobiDB-lite"/>
    </source>
</evidence>
<reference evidence="19" key="2">
    <citation type="submission" date="2014-07" db="EMBL/GenBank/DDBJ databases">
        <title>Initial genome analysis of the psychrotolerant acidophile Acidithiobacillus ferrivorans CF27: insights into iron and sulfur oxidation pathways and into biofilm formation.</title>
        <authorList>
            <person name="Talla E."/>
            <person name="Hedrich S."/>
            <person name="Mangenot S."/>
            <person name="Ji B."/>
            <person name="Johnson D.B."/>
            <person name="Barbe V."/>
            <person name="Bonnefoy V."/>
        </authorList>
    </citation>
    <scope>NUCLEOTIDE SEQUENCE [LARGE SCALE GENOMIC DNA]</scope>
    <source>
        <strain evidence="19">CF27</strain>
    </source>
</reference>
<evidence type="ECO:0000256" key="1">
    <source>
        <dbReference type="ARBA" id="ARBA00004496"/>
    </source>
</evidence>
<dbReference type="Pfam" id="PF21999">
    <property type="entry name" value="IMS_HHH_1"/>
    <property type="match status" value="1"/>
</dbReference>
<dbReference type="EMBL" id="CCCS020000031">
    <property type="protein sequence ID" value="CDQ09957.1"/>
    <property type="molecule type" value="Genomic_DNA"/>
</dbReference>
<feature type="binding site" evidence="16">
    <location>
        <position position="75"/>
    </location>
    <ligand>
        <name>Mg(2+)</name>
        <dbReference type="ChEBI" id="CHEBI:18420"/>
    </ligand>
</feature>